<name>A0A9X2S5N8_9FIRM</name>
<evidence type="ECO:0000313" key="2">
    <source>
        <dbReference type="EMBL" id="MCR2044758.1"/>
    </source>
</evidence>
<dbReference type="EMBL" id="JANJZL010000008">
    <property type="protein sequence ID" value="MCR2044758.1"/>
    <property type="molecule type" value="Genomic_DNA"/>
</dbReference>
<dbReference type="Proteomes" id="UP001142078">
    <property type="component" value="Unassembled WGS sequence"/>
</dbReference>
<reference evidence="2" key="1">
    <citation type="submission" date="2022-07" db="EMBL/GenBank/DDBJ databases">
        <title>Enhanced cultured diversity of the mouse gut microbiota enables custom-made synthetic communities.</title>
        <authorList>
            <person name="Afrizal A."/>
        </authorList>
    </citation>
    <scope>NUCLEOTIDE SEQUENCE</scope>
    <source>
        <strain evidence="2">DSM 29482</strain>
    </source>
</reference>
<keyword evidence="2" id="KW-0687">Ribonucleoprotein</keyword>
<proteinExistence type="predicted"/>
<evidence type="ECO:0000259" key="1">
    <source>
        <dbReference type="Pfam" id="PF00542"/>
    </source>
</evidence>
<dbReference type="AlphaFoldDB" id="A0A9X2S5N8"/>
<dbReference type="InterPro" id="IPR013823">
    <property type="entry name" value="Ribosomal_bL12_C"/>
</dbReference>
<organism evidence="2 3">
    <name type="scientific">Anaerosalibacter massiliensis</name>
    <dbReference type="NCBI Taxonomy" id="1347392"/>
    <lineage>
        <taxon>Bacteria</taxon>
        <taxon>Bacillati</taxon>
        <taxon>Bacillota</taxon>
        <taxon>Tissierellia</taxon>
        <taxon>Tissierellales</taxon>
        <taxon>Sporanaerobacteraceae</taxon>
        <taxon>Anaerosalibacter</taxon>
    </lineage>
</organism>
<evidence type="ECO:0000313" key="3">
    <source>
        <dbReference type="Proteomes" id="UP001142078"/>
    </source>
</evidence>
<accession>A0A9X2S5N8</accession>
<protein>
    <submittedName>
        <fullName evidence="2">Ribosomal protein L7/L12</fullName>
    </submittedName>
</protein>
<dbReference type="GO" id="GO:0006412">
    <property type="term" value="P:translation"/>
    <property type="evidence" value="ECO:0007669"/>
    <property type="project" value="InterPro"/>
</dbReference>
<dbReference type="GO" id="GO:0003735">
    <property type="term" value="F:structural constituent of ribosome"/>
    <property type="evidence" value="ECO:0007669"/>
    <property type="project" value="InterPro"/>
</dbReference>
<comment type="caution">
    <text evidence="2">The sequence shown here is derived from an EMBL/GenBank/DDBJ whole genome shotgun (WGS) entry which is preliminary data.</text>
</comment>
<dbReference type="GO" id="GO:0005840">
    <property type="term" value="C:ribosome"/>
    <property type="evidence" value="ECO:0007669"/>
    <property type="project" value="UniProtKB-KW"/>
</dbReference>
<dbReference type="InterPro" id="IPR014719">
    <property type="entry name" value="Ribosomal_bL12_C/ClpS-like"/>
</dbReference>
<dbReference type="SUPFAM" id="SSF54736">
    <property type="entry name" value="ClpS-like"/>
    <property type="match status" value="1"/>
</dbReference>
<feature type="domain" description="Large ribosomal subunit protein bL12 C-terminal" evidence="1">
    <location>
        <begin position="30"/>
        <end position="56"/>
    </location>
</feature>
<keyword evidence="2" id="KW-0689">Ribosomal protein</keyword>
<gene>
    <name evidence="2" type="ORF">NSA23_11645</name>
</gene>
<sequence>MNSTLYKIAEQIGIPKPPIDDELKVLIEEGKKIEAIKKVRMDLGLSLKDAKEYVDSL</sequence>
<dbReference type="Pfam" id="PF00542">
    <property type="entry name" value="Ribosomal_L12"/>
    <property type="match status" value="1"/>
</dbReference>
<keyword evidence="3" id="KW-1185">Reference proteome</keyword>
<dbReference type="Gene3D" id="3.30.1390.10">
    <property type="match status" value="1"/>
</dbReference>